<feature type="transmembrane region" description="Helical" evidence="1">
    <location>
        <begin position="100"/>
        <end position="119"/>
    </location>
</feature>
<keyword evidence="1" id="KW-0812">Transmembrane</keyword>
<sequence>MLTFALLYMVKFIDSDKKKYLVICSISVGFLTITRYVGIFIIIAFLMLLLLAIEKKVIKRRNEIYLFLFISSSPICFWAVRNYNLSGSFFGRSNRSLYGIGEHAFGFSEAITSWFILPVNYFQNKILIFLIAIALLSSILSITALNHGKNLKTLALVILVYVYSLFLFITCVNTQTDLIGNRLLSPIFIPLAIVLLDIFYHRIYIRVVNKIPKKMHFLPTALSYVIWFTYPIVFTLALGLESYREGLGYHATHWQQSETIAYARQAHKHLVQLPIYTNQPEAVYFFAQIQAGRLRCVQSNLIAYTSDPTWLEAEQVYLICFKEDYLSDCLGTLKSAYNPDINLIAEFSDGAIYLMTRRKI</sequence>
<keyword evidence="1" id="KW-1133">Transmembrane helix</keyword>
<proteinExistence type="predicted"/>
<keyword evidence="1" id="KW-0472">Membrane</keyword>
<dbReference type="Proteomes" id="UP000006791">
    <property type="component" value="Chromosome 1"/>
</dbReference>
<evidence type="ECO:0000256" key="1">
    <source>
        <dbReference type="SAM" id="Phobius"/>
    </source>
</evidence>
<dbReference type="AlphaFoldDB" id="G2LDE4"/>
<dbReference type="HOGENOM" id="CLU_065757_0_0_0"/>
<dbReference type="KEGG" id="ctm:Cabther_A1656"/>
<feature type="transmembrane region" description="Helical" evidence="1">
    <location>
        <begin position="126"/>
        <end position="145"/>
    </location>
</feature>
<accession>G2LDE4</accession>
<feature type="transmembrane region" description="Helical" evidence="1">
    <location>
        <begin position="151"/>
        <end position="171"/>
    </location>
</feature>
<feature type="transmembrane region" description="Helical" evidence="1">
    <location>
        <begin position="183"/>
        <end position="201"/>
    </location>
</feature>
<organism evidence="2 3">
    <name type="scientific">Chloracidobacterium thermophilum (strain B)</name>
    <dbReference type="NCBI Taxonomy" id="981222"/>
    <lineage>
        <taxon>Bacteria</taxon>
        <taxon>Pseudomonadati</taxon>
        <taxon>Acidobacteriota</taxon>
        <taxon>Terriglobia</taxon>
        <taxon>Terriglobales</taxon>
        <taxon>Acidobacteriaceae</taxon>
        <taxon>Chloracidobacterium</taxon>
    </lineage>
</organism>
<evidence type="ECO:0008006" key="4">
    <source>
        <dbReference type="Google" id="ProtNLM"/>
    </source>
</evidence>
<evidence type="ECO:0000313" key="3">
    <source>
        <dbReference type="Proteomes" id="UP000006791"/>
    </source>
</evidence>
<gene>
    <name evidence="2" type="ordered locus">Cabther_A1656</name>
</gene>
<feature type="transmembrane region" description="Helical" evidence="1">
    <location>
        <begin position="221"/>
        <end position="240"/>
    </location>
</feature>
<dbReference type="EMBL" id="CP002514">
    <property type="protein sequence ID" value="AEP12404.1"/>
    <property type="molecule type" value="Genomic_DNA"/>
</dbReference>
<protein>
    <recommendedName>
        <fullName evidence="4">Glycosyltransferase RgtA/B/C/D-like domain-containing protein</fullName>
    </recommendedName>
</protein>
<keyword evidence="3" id="KW-1185">Reference proteome</keyword>
<feature type="transmembrane region" description="Helical" evidence="1">
    <location>
        <begin position="64"/>
        <end position="80"/>
    </location>
</feature>
<reference evidence="2 3" key="1">
    <citation type="journal article" date="2012" name="Environ. Microbiol.">
        <title>Complete genome of Candidatus Chloracidobacterium thermophilum, a chlorophyll-based photoheterotroph belonging to the phylum Acidobacteria.</title>
        <authorList>
            <person name="Garcia Costas A.M."/>
            <person name="Liu Z."/>
            <person name="Tomsho L.P."/>
            <person name="Schuster S.C."/>
            <person name="Ward D.M."/>
            <person name="Bryant D.A."/>
        </authorList>
    </citation>
    <scope>NUCLEOTIDE SEQUENCE [LARGE SCALE GENOMIC DNA]</scope>
    <source>
        <strain evidence="2 3">B</strain>
    </source>
</reference>
<evidence type="ECO:0000313" key="2">
    <source>
        <dbReference type="EMBL" id="AEP12404.1"/>
    </source>
</evidence>
<name>G2LDE4_CHLTF</name>
<feature type="transmembrane region" description="Helical" evidence="1">
    <location>
        <begin position="20"/>
        <end position="52"/>
    </location>
</feature>